<accession>A0AA38P704</accession>
<evidence type="ECO:0000313" key="2">
    <source>
        <dbReference type="Proteomes" id="UP001163846"/>
    </source>
</evidence>
<organism evidence="1 2">
    <name type="scientific">Lentinula raphanica</name>
    <dbReference type="NCBI Taxonomy" id="153919"/>
    <lineage>
        <taxon>Eukaryota</taxon>
        <taxon>Fungi</taxon>
        <taxon>Dikarya</taxon>
        <taxon>Basidiomycota</taxon>
        <taxon>Agaricomycotina</taxon>
        <taxon>Agaricomycetes</taxon>
        <taxon>Agaricomycetidae</taxon>
        <taxon>Agaricales</taxon>
        <taxon>Marasmiineae</taxon>
        <taxon>Omphalotaceae</taxon>
        <taxon>Lentinula</taxon>
    </lineage>
</organism>
<reference evidence="1" key="1">
    <citation type="submission" date="2022-08" db="EMBL/GenBank/DDBJ databases">
        <authorList>
            <consortium name="DOE Joint Genome Institute"/>
            <person name="Min B."/>
            <person name="Riley R."/>
            <person name="Sierra-Patev S."/>
            <person name="Naranjo-Ortiz M."/>
            <person name="Looney B."/>
            <person name="Konkel Z."/>
            <person name="Slot J.C."/>
            <person name="Sakamoto Y."/>
            <person name="Steenwyk J.L."/>
            <person name="Rokas A."/>
            <person name="Carro J."/>
            <person name="Camarero S."/>
            <person name="Ferreira P."/>
            <person name="Molpeceres G."/>
            <person name="Ruiz-Duenas F.J."/>
            <person name="Serrano A."/>
            <person name="Henrissat B."/>
            <person name="Drula E."/>
            <person name="Hughes K.W."/>
            <person name="Mata J.L."/>
            <person name="Ishikawa N.K."/>
            <person name="Vargas-Isla R."/>
            <person name="Ushijima S."/>
            <person name="Smith C.A."/>
            <person name="Ahrendt S."/>
            <person name="Andreopoulos W."/>
            <person name="He G."/>
            <person name="Labutti K."/>
            <person name="Lipzen A."/>
            <person name="Ng V."/>
            <person name="Sandor L."/>
            <person name="Barry K."/>
            <person name="Martinez A.T."/>
            <person name="Xiao Y."/>
            <person name="Gibbons J.G."/>
            <person name="Terashima K."/>
            <person name="Hibbett D.S."/>
            <person name="Grigoriev I.V."/>
        </authorList>
    </citation>
    <scope>NUCLEOTIDE SEQUENCE</scope>
    <source>
        <strain evidence="1">TFB9207</strain>
    </source>
</reference>
<protein>
    <submittedName>
        <fullName evidence="1">Uncharacterized protein</fullName>
    </submittedName>
</protein>
<sequence>MSLDQNLFTLQVTPSQTDSTIVDLADPAGNMFYRKQRLSGAVYATRVYDFVTQSLLVAATAPSVTSKVKIIELQNPSVPVELKAFGTFSVKWGFQWKDHQFEWKKEEECYIIRKPDPPVLVAIATRKEIASATSARLQQSAMIQILDYNLNRFDIDDRKGLEFVILTSLLIFLDVADAQKNQNSKNSPGANVVPIIGSGTIPNATKKPSWIDLSPFGGHSTQAHESSVLKPYPPTPPLTPPSGVNLVARMQAMRSVIHEVTVFEEGEIDDYAKFCWRMLRDEAMSFITVRSGHSSQVQKVLEVVEATKRLRFQRGTYLNDSGFEVTSLRAEQLSNGLPV</sequence>
<keyword evidence="2" id="KW-1185">Reference proteome</keyword>
<gene>
    <name evidence="1" type="ORF">F5878DRAFT_539372</name>
</gene>
<evidence type="ECO:0000313" key="1">
    <source>
        <dbReference type="EMBL" id="KAJ3837470.1"/>
    </source>
</evidence>
<name>A0AA38P704_9AGAR</name>
<dbReference type="Proteomes" id="UP001163846">
    <property type="component" value="Unassembled WGS sequence"/>
</dbReference>
<dbReference type="AlphaFoldDB" id="A0AA38P704"/>
<proteinExistence type="predicted"/>
<dbReference type="EMBL" id="MU806244">
    <property type="protein sequence ID" value="KAJ3837470.1"/>
    <property type="molecule type" value="Genomic_DNA"/>
</dbReference>
<comment type="caution">
    <text evidence="1">The sequence shown here is derived from an EMBL/GenBank/DDBJ whole genome shotgun (WGS) entry which is preliminary data.</text>
</comment>